<name>A0A3N2H0D0_9PSEU</name>
<organism evidence="1 2">
    <name type="scientific">Amycolatopsis thermoflava</name>
    <dbReference type="NCBI Taxonomy" id="84480"/>
    <lineage>
        <taxon>Bacteria</taxon>
        <taxon>Bacillati</taxon>
        <taxon>Actinomycetota</taxon>
        <taxon>Actinomycetes</taxon>
        <taxon>Pseudonocardiales</taxon>
        <taxon>Pseudonocardiaceae</taxon>
        <taxon>Amycolatopsis</taxon>
        <taxon>Amycolatopsis methanolica group</taxon>
    </lineage>
</organism>
<evidence type="ECO:0000313" key="1">
    <source>
        <dbReference type="EMBL" id="ROS42297.1"/>
    </source>
</evidence>
<accession>A0A3N2H0D0</accession>
<reference evidence="1 2" key="1">
    <citation type="submission" date="2018-11" db="EMBL/GenBank/DDBJ databases">
        <title>Sequencing the genomes of 1000 actinobacteria strains.</title>
        <authorList>
            <person name="Klenk H.-P."/>
        </authorList>
    </citation>
    <scope>NUCLEOTIDE SEQUENCE [LARGE SCALE GENOMIC DNA]</scope>
    <source>
        <strain evidence="1 2">DSM 44348</strain>
    </source>
</reference>
<sequence>MTRDRCRLTSSGWLGGHPVAFRFVHITLSQGRKVGMVGRRREPGLRPWLKVIVTCQATG</sequence>
<comment type="caution">
    <text evidence="1">The sequence shown here is derived from an EMBL/GenBank/DDBJ whole genome shotgun (WGS) entry which is preliminary data.</text>
</comment>
<protein>
    <submittedName>
        <fullName evidence="1">Uncharacterized protein</fullName>
    </submittedName>
</protein>
<dbReference type="AlphaFoldDB" id="A0A3N2H0D0"/>
<dbReference type="Proteomes" id="UP000274843">
    <property type="component" value="Unassembled WGS sequence"/>
</dbReference>
<keyword evidence="2" id="KW-1185">Reference proteome</keyword>
<proteinExistence type="predicted"/>
<gene>
    <name evidence="1" type="ORF">EDD35_4683</name>
</gene>
<evidence type="ECO:0000313" key="2">
    <source>
        <dbReference type="Proteomes" id="UP000274843"/>
    </source>
</evidence>
<dbReference type="EMBL" id="RKHY01000001">
    <property type="protein sequence ID" value="ROS42297.1"/>
    <property type="molecule type" value="Genomic_DNA"/>
</dbReference>